<dbReference type="Gene3D" id="1.10.260.40">
    <property type="entry name" value="lambda repressor-like DNA-binding domains"/>
    <property type="match status" value="1"/>
</dbReference>
<keyword evidence="3" id="KW-1185">Reference proteome</keyword>
<sequence length="107" mass="11347">MPRSSNDKVPRDYVADDTWPYAALPADAPVSAHYGQALARNLQNALAVSGYSLRTLAEATGITHSTISRVLHGRVLPDLGTIARLEAVFGFQIWPGPGALPPAGSPR</sequence>
<dbReference type="InterPro" id="IPR010982">
    <property type="entry name" value="Lambda_DNA-bd_dom_sf"/>
</dbReference>
<accession>A0ABX1BTR7</accession>
<evidence type="ECO:0000259" key="1">
    <source>
        <dbReference type="PROSITE" id="PS50943"/>
    </source>
</evidence>
<name>A0ABX1BTR7_9ACTN</name>
<evidence type="ECO:0000313" key="3">
    <source>
        <dbReference type="Proteomes" id="UP000695264"/>
    </source>
</evidence>
<dbReference type="SMART" id="SM00530">
    <property type="entry name" value="HTH_XRE"/>
    <property type="match status" value="1"/>
</dbReference>
<dbReference type="CDD" id="cd00093">
    <property type="entry name" value="HTH_XRE"/>
    <property type="match status" value="1"/>
</dbReference>
<dbReference type="RefSeq" id="WP_168100469.1">
    <property type="nucleotide sequence ID" value="NZ_JAATEN010000003.1"/>
</dbReference>
<comment type="caution">
    <text evidence="2">The sequence shown here is derived from an EMBL/GenBank/DDBJ whole genome shotgun (WGS) entry which is preliminary data.</text>
</comment>
<dbReference type="PROSITE" id="PS50943">
    <property type="entry name" value="HTH_CROC1"/>
    <property type="match status" value="1"/>
</dbReference>
<reference evidence="2 3" key="1">
    <citation type="submission" date="2020-03" db="EMBL/GenBank/DDBJ databases">
        <title>WGS of actinomycetes isolated from Thailand.</title>
        <authorList>
            <person name="Thawai C."/>
        </authorList>
    </citation>
    <scope>NUCLEOTIDE SEQUENCE [LARGE SCALE GENOMIC DNA]</scope>
    <source>
        <strain evidence="2 3">PLAI 1-29</strain>
    </source>
</reference>
<dbReference type="InterPro" id="IPR001387">
    <property type="entry name" value="Cro/C1-type_HTH"/>
</dbReference>
<organism evidence="2 3">
    <name type="scientific">Streptomyces zingiberis</name>
    <dbReference type="NCBI Taxonomy" id="2053010"/>
    <lineage>
        <taxon>Bacteria</taxon>
        <taxon>Bacillati</taxon>
        <taxon>Actinomycetota</taxon>
        <taxon>Actinomycetes</taxon>
        <taxon>Kitasatosporales</taxon>
        <taxon>Streptomycetaceae</taxon>
        <taxon>Streptomyces</taxon>
    </lineage>
</organism>
<dbReference type="SUPFAM" id="SSF47413">
    <property type="entry name" value="lambda repressor-like DNA-binding domains"/>
    <property type="match status" value="1"/>
</dbReference>
<dbReference type="EMBL" id="JAATEN010000003">
    <property type="protein sequence ID" value="NJP99847.1"/>
    <property type="molecule type" value="Genomic_DNA"/>
</dbReference>
<feature type="domain" description="HTH cro/C1-type" evidence="1">
    <location>
        <begin position="42"/>
        <end position="100"/>
    </location>
</feature>
<protein>
    <submittedName>
        <fullName evidence="2">Helix-turn-helix transcriptional regulator</fullName>
    </submittedName>
</protein>
<gene>
    <name evidence="2" type="ORF">HCK00_04645</name>
</gene>
<evidence type="ECO:0000313" key="2">
    <source>
        <dbReference type="EMBL" id="NJP99847.1"/>
    </source>
</evidence>
<dbReference type="Pfam" id="PF01381">
    <property type="entry name" value="HTH_3"/>
    <property type="match status" value="1"/>
</dbReference>
<dbReference type="Proteomes" id="UP000695264">
    <property type="component" value="Unassembled WGS sequence"/>
</dbReference>
<proteinExistence type="predicted"/>